<dbReference type="EMBL" id="MHQC01000056">
    <property type="protein sequence ID" value="OGZ93580.1"/>
    <property type="molecule type" value="Genomic_DNA"/>
</dbReference>
<sequence>MQTRFRINAIDIKAVYALIGCLALGSLLMLVPLIINVDFSKLAIGIGTVTVPLIGLWFGLSRGSYITIDENKNLYGTVLFIRCRKTPLVEVSTLGTRGQFMGGMTGITLTFRNKKGQLETRGLVSKTALEKKDLMQLIAAIRMANPNIKIPEEILK</sequence>
<keyword evidence="1" id="KW-0472">Membrane</keyword>
<proteinExistence type="predicted"/>
<reference evidence="2 3" key="1">
    <citation type="journal article" date="2016" name="Nat. Commun.">
        <title>Thousands of microbial genomes shed light on interconnected biogeochemical processes in an aquifer system.</title>
        <authorList>
            <person name="Anantharaman K."/>
            <person name="Brown C.T."/>
            <person name="Hug L.A."/>
            <person name="Sharon I."/>
            <person name="Castelle C.J."/>
            <person name="Probst A.J."/>
            <person name="Thomas B.C."/>
            <person name="Singh A."/>
            <person name="Wilkins M.J."/>
            <person name="Karaoz U."/>
            <person name="Brodie E.L."/>
            <person name="Williams K.H."/>
            <person name="Hubbard S.S."/>
            <person name="Banfield J.F."/>
        </authorList>
    </citation>
    <scope>NUCLEOTIDE SEQUENCE [LARGE SCALE GENOMIC DNA]</scope>
</reference>
<dbReference type="Proteomes" id="UP000177152">
    <property type="component" value="Unassembled WGS sequence"/>
</dbReference>
<dbReference type="AlphaFoldDB" id="A0A1G2K508"/>
<protein>
    <recommendedName>
        <fullName evidence="4">DUF304 domain-containing protein</fullName>
    </recommendedName>
</protein>
<organism evidence="2 3">
    <name type="scientific">Candidatus Sungbacteria bacterium RIFCSPHIGHO2_01_FULL_47_32</name>
    <dbReference type="NCBI Taxonomy" id="1802264"/>
    <lineage>
        <taxon>Bacteria</taxon>
        <taxon>Candidatus Sungiibacteriota</taxon>
    </lineage>
</organism>
<keyword evidence="1" id="KW-1133">Transmembrane helix</keyword>
<keyword evidence="1" id="KW-0812">Transmembrane</keyword>
<evidence type="ECO:0000256" key="1">
    <source>
        <dbReference type="SAM" id="Phobius"/>
    </source>
</evidence>
<evidence type="ECO:0000313" key="3">
    <source>
        <dbReference type="Proteomes" id="UP000177152"/>
    </source>
</evidence>
<comment type="caution">
    <text evidence="2">The sequence shown here is derived from an EMBL/GenBank/DDBJ whole genome shotgun (WGS) entry which is preliminary data.</text>
</comment>
<name>A0A1G2K508_9BACT</name>
<gene>
    <name evidence="2" type="ORF">A2633_04450</name>
</gene>
<accession>A0A1G2K508</accession>
<evidence type="ECO:0008006" key="4">
    <source>
        <dbReference type="Google" id="ProtNLM"/>
    </source>
</evidence>
<feature type="transmembrane region" description="Helical" evidence="1">
    <location>
        <begin position="41"/>
        <end position="60"/>
    </location>
</feature>
<feature type="transmembrane region" description="Helical" evidence="1">
    <location>
        <begin position="12"/>
        <end position="35"/>
    </location>
</feature>
<evidence type="ECO:0000313" key="2">
    <source>
        <dbReference type="EMBL" id="OGZ93580.1"/>
    </source>
</evidence>